<dbReference type="STRING" id="97359.A0A550CAG6"/>
<name>A0A550CAG6_9AGAR</name>
<evidence type="ECO:0000256" key="3">
    <source>
        <dbReference type="ARBA" id="ARBA00022771"/>
    </source>
</evidence>
<gene>
    <name evidence="8" type="ORF">BD626DRAFT_500500</name>
</gene>
<keyword evidence="2" id="KW-0677">Repeat</keyword>
<dbReference type="GO" id="GO:0045944">
    <property type="term" value="P:positive regulation of transcription by RNA polymerase II"/>
    <property type="evidence" value="ECO:0007669"/>
    <property type="project" value="UniProtKB-ARBA"/>
</dbReference>
<evidence type="ECO:0000256" key="1">
    <source>
        <dbReference type="ARBA" id="ARBA00022723"/>
    </source>
</evidence>
<feature type="region of interest" description="Disordered" evidence="6">
    <location>
        <begin position="107"/>
        <end position="139"/>
    </location>
</feature>
<dbReference type="PROSITE" id="PS50157">
    <property type="entry name" value="ZINC_FINGER_C2H2_2"/>
    <property type="match status" value="2"/>
</dbReference>
<keyword evidence="9" id="KW-1185">Reference proteome</keyword>
<dbReference type="InterPro" id="IPR050329">
    <property type="entry name" value="GLI_C2H2-zinc-finger"/>
</dbReference>
<keyword evidence="3 5" id="KW-0863">Zinc-finger</keyword>
<dbReference type="PROSITE" id="PS00028">
    <property type="entry name" value="ZINC_FINGER_C2H2_1"/>
    <property type="match status" value="2"/>
</dbReference>
<comment type="caution">
    <text evidence="8">The sequence shown here is derived from an EMBL/GenBank/DDBJ whole genome shotgun (WGS) entry which is preliminary data.</text>
</comment>
<organism evidence="8 9">
    <name type="scientific">Schizophyllum amplum</name>
    <dbReference type="NCBI Taxonomy" id="97359"/>
    <lineage>
        <taxon>Eukaryota</taxon>
        <taxon>Fungi</taxon>
        <taxon>Dikarya</taxon>
        <taxon>Basidiomycota</taxon>
        <taxon>Agaricomycotina</taxon>
        <taxon>Agaricomycetes</taxon>
        <taxon>Agaricomycetidae</taxon>
        <taxon>Agaricales</taxon>
        <taxon>Schizophyllaceae</taxon>
        <taxon>Schizophyllum</taxon>
    </lineage>
</organism>
<accession>A0A550CAG6</accession>
<evidence type="ECO:0000259" key="7">
    <source>
        <dbReference type="PROSITE" id="PS50157"/>
    </source>
</evidence>
<keyword evidence="1" id="KW-0479">Metal-binding</keyword>
<dbReference type="Gene3D" id="3.30.160.60">
    <property type="entry name" value="Classic Zinc Finger"/>
    <property type="match status" value="2"/>
</dbReference>
<sequence length="284" mass="31625">MPATRTMQTSYTKDNVPGFSGNICDACGVTVRAKRDKARHALGHLPEDTPEHVTLKKPFQCEWAGCLKRFSQRGTLEIHIAAKHTGEKKYICPTCDWAFADPSARHRHRRRQHGWQSPRARGPRQSAASTPYTRPTPVDFEPKMQFPAYTAPPVMFSLMPGYDSAGPAAAPDFFVDPQTPPLSSSVSSPGSSSPLPSPVDDTFHFNDALPPFPTVDLNQYATVVAQPMSQPFGMQVPQPWGYEVPSVTPTNFASYEEYPAIEQMLNQMWENDVKMLSNAYSQFM</sequence>
<evidence type="ECO:0000256" key="2">
    <source>
        <dbReference type="ARBA" id="ARBA00022737"/>
    </source>
</evidence>
<evidence type="ECO:0000313" key="9">
    <source>
        <dbReference type="Proteomes" id="UP000320762"/>
    </source>
</evidence>
<dbReference type="EMBL" id="VDMD01000015">
    <property type="protein sequence ID" value="TRM61785.1"/>
    <property type="molecule type" value="Genomic_DNA"/>
</dbReference>
<feature type="compositionally biased region" description="Low complexity" evidence="6">
    <location>
        <begin position="181"/>
        <end position="194"/>
    </location>
</feature>
<dbReference type="InterPro" id="IPR013087">
    <property type="entry name" value="Znf_C2H2_type"/>
</dbReference>
<evidence type="ECO:0000256" key="4">
    <source>
        <dbReference type="ARBA" id="ARBA00022833"/>
    </source>
</evidence>
<evidence type="ECO:0000256" key="6">
    <source>
        <dbReference type="SAM" id="MobiDB-lite"/>
    </source>
</evidence>
<proteinExistence type="predicted"/>
<dbReference type="InterPro" id="IPR036236">
    <property type="entry name" value="Znf_C2H2_sf"/>
</dbReference>
<dbReference type="GO" id="GO:0000978">
    <property type="term" value="F:RNA polymerase II cis-regulatory region sequence-specific DNA binding"/>
    <property type="evidence" value="ECO:0007669"/>
    <property type="project" value="TreeGrafter"/>
</dbReference>
<protein>
    <recommendedName>
        <fullName evidence="7">C2H2-type domain-containing protein</fullName>
    </recommendedName>
</protein>
<feature type="region of interest" description="Disordered" evidence="6">
    <location>
        <begin position="170"/>
        <end position="197"/>
    </location>
</feature>
<dbReference type="PANTHER" id="PTHR19818">
    <property type="entry name" value="ZINC FINGER PROTEIN ZIC AND GLI"/>
    <property type="match status" value="1"/>
</dbReference>
<dbReference type="AlphaFoldDB" id="A0A550CAG6"/>
<dbReference type="SMART" id="SM00355">
    <property type="entry name" value="ZnF_C2H2"/>
    <property type="match status" value="3"/>
</dbReference>
<dbReference type="GO" id="GO:0005634">
    <property type="term" value="C:nucleus"/>
    <property type="evidence" value="ECO:0007669"/>
    <property type="project" value="UniProtKB-ARBA"/>
</dbReference>
<keyword evidence="4" id="KW-0862">Zinc</keyword>
<evidence type="ECO:0000313" key="8">
    <source>
        <dbReference type="EMBL" id="TRM61785.1"/>
    </source>
</evidence>
<reference evidence="8 9" key="1">
    <citation type="journal article" date="2019" name="New Phytol.">
        <title>Comparative genomics reveals unique wood-decay strategies and fruiting body development in the Schizophyllaceae.</title>
        <authorList>
            <person name="Almasi E."/>
            <person name="Sahu N."/>
            <person name="Krizsan K."/>
            <person name="Balint B."/>
            <person name="Kovacs G.M."/>
            <person name="Kiss B."/>
            <person name="Cseklye J."/>
            <person name="Drula E."/>
            <person name="Henrissat B."/>
            <person name="Nagy I."/>
            <person name="Chovatia M."/>
            <person name="Adam C."/>
            <person name="LaButti K."/>
            <person name="Lipzen A."/>
            <person name="Riley R."/>
            <person name="Grigoriev I.V."/>
            <person name="Nagy L.G."/>
        </authorList>
    </citation>
    <scope>NUCLEOTIDE SEQUENCE [LARGE SCALE GENOMIC DNA]</scope>
    <source>
        <strain evidence="8 9">NL-1724</strain>
    </source>
</reference>
<feature type="domain" description="C2H2-type" evidence="7">
    <location>
        <begin position="90"/>
        <end position="118"/>
    </location>
</feature>
<feature type="domain" description="C2H2-type" evidence="7">
    <location>
        <begin position="59"/>
        <end position="89"/>
    </location>
</feature>
<dbReference type="PANTHER" id="PTHR19818:SF139">
    <property type="entry name" value="PAIR-RULE PROTEIN ODD-PAIRED"/>
    <property type="match status" value="1"/>
</dbReference>
<dbReference type="Pfam" id="PF00096">
    <property type="entry name" value="zf-C2H2"/>
    <property type="match status" value="1"/>
</dbReference>
<evidence type="ECO:0000256" key="5">
    <source>
        <dbReference type="PROSITE-ProRule" id="PRU00042"/>
    </source>
</evidence>
<dbReference type="Proteomes" id="UP000320762">
    <property type="component" value="Unassembled WGS sequence"/>
</dbReference>
<dbReference type="SUPFAM" id="SSF57667">
    <property type="entry name" value="beta-beta-alpha zinc fingers"/>
    <property type="match status" value="1"/>
</dbReference>
<dbReference type="OrthoDB" id="654211at2759"/>
<dbReference type="GO" id="GO:0008270">
    <property type="term" value="F:zinc ion binding"/>
    <property type="evidence" value="ECO:0007669"/>
    <property type="project" value="UniProtKB-KW"/>
</dbReference>
<dbReference type="GO" id="GO:0000981">
    <property type="term" value="F:DNA-binding transcription factor activity, RNA polymerase II-specific"/>
    <property type="evidence" value="ECO:0007669"/>
    <property type="project" value="TreeGrafter"/>
</dbReference>